<comment type="caution">
    <text evidence="2">The sequence shown here is derived from an EMBL/GenBank/DDBJ whole genome shotgun (WGS) entry which is preliminary data.</text>
</comment>
<dbReference type="Proteomes" id="UP000663874">
    <property type="component" value="Unassembled WGS sequence"/>
</dbReference>
<feature type="non-terminal residue" evidence="2">
    <location>
        <position position="1"/>
    </location>
</feature>
<dbReference type="EMBL" id="CAJOBE010066865">
    <property type="protein sequence ID" value="CAF4404104.1"/>
    <property type="molecule type" value="Genomic_DNA"/>
</dbReference>
<sequence length="56" mass="6849">MNIEFVRRTYSSEIGDIYIMTSREYDRRFSSHIIDWILFTAMASPCIIFPFFLWFN</sequence>
<reference evidence="2" key="1">
    <citation type="submission" date="2021-02" db="EMBL/GenBank/DDBJ databases">
        <authorList>
            <person name="Nowell W R."/>
        </authorList>
    </citation>
    <scope>NUCLEOTIDE SEQUENCE</scope>
</reference>
<keyword evidence="1" id="KW-0812">Transmembrane</keyword>
<proteinExistence type="predicted"/>
<evidence type="ECO:0000256" key="1">
    <source>
        <dbReference type="SAM" id="Phobius"/>
    </source>
</evidence>
<organism evidence="2 3">
    <name type="scientific">Rotaria sordida</name>
    <dbReference type="NCBI Taxonomy" id="392033"/>
    <lineage>
        <taxon>Eukaryota</taxon>
        <taxon>Metazoa</taxon>
        <taxon>Spiralia</taxon>
        <taxon>Gnathifera</taxon>
        <taxon>Rotifera</taxon>
        <taxon>Eurotatoria</taxon>
        <taxon>Bdelloidea</taxon>
        <taxon>Philodinida</taxon>
        <taxon>Philodinidae</taxon>
        <taxon>Rotaria</taxon>
    </lineage>
</organism>
<keyword evidence="1" id="KW-0472">Membrane</keyword>
<feature type="transmembrane region" description="Helical" evidence="1">
    <location>
        <begin position="33"/>
        <end position="55"/>
    </location>
</feature>
<evidence type="ECO:0000313" key="2">
    <source>
        <dbReference type="EMBL" id="CAF4404104.1"/>
    </source>
</evidence>
<gene>
    <name evidence="2" type="ORF">FNK824_LOCUS44057</name>
</gene>
<accession>A0A820PJL6</accession>
<protein>
    <submittedName>
        <fullName evidence="2">Uncharacterized protein</fullName>
    </submittedName>
</protein>
<name>A0A820PJL6_9BILA</name>
<keyword evidence="1" id="KW-1133">Transmembrane helix</keyword>
<dbReference type="Pfam" id="PF05753">
    <property type="entry name" value="TRAP_beta"/>
    <property type="match status" value="1"/>
</dbReference>
<dbReference type="AlphaFoldDB" id="A0A820PJL6"/>
<evidence type="ECO:0000313" key="3">
    <source>
        <dbReference type="Proteomes" id="UP000663874"/>
    </source>
</evidence>